<reference evidence="2" key="3">
    <citation type="journal article" date="2017" name="Nature">
        <title>Genome sequence of the progenitor of the wheat D genome Aegilops tauschii.</title>
        <authorList>
            <person name="Luo M.C."/>
            <person name="Gu Y.Q."/>
            <person name="Puiu D."/>
            <person name="Wang H."/>
            <person name="Twardziok S.O."/>
            <person name="Deal K.R."/>
            <person name="Huo N."/>
            <person name="Zhu T."/>
            <person name="Wang L."/>
            <person name="Wang Y."/>
            <person name="McGuire P.E."/>
            <person name="Liu S."/>
            <person name="Long H."/>
            <person name="Ramasamy R.K."/>
            <person name="Rodriguez J.C."/>
            <person name="Van S.L."/>
            <person name="Yuan L."/>
            <person name="Wang Z."/>
            <person name="Xia Z."/>
            <person name="Xiao L."/>
            <person name="Anderson O.D."/>
            <person name="Ouyang S."/>
            <person name="Liang Y."/>
            <person name="Zimin A.V."/>
            <person name="Pertea G."/>
            <person name="Qi P."/>
            <person name="Bennetzen J.L."/>
            <person name="Dai X."/>
            <person name="Dawson M.W."/>
            <person name="Muller H.G."/>
            <person name="Kugler K."/>
            <person name="Rivarola-Duarte L."/>
            <person name="Spannagl M."/>
            <person name="Mayer K.F.X."/>
            <person name="Lu F.H."/>
            <person name="Bevan M.W."/>
            <person name="Leroy P."/>
            <person name="Li P."/>
            <person name="You F.M."/>
            <person name="Sun Q."/>
            <person name="Liu Z."/>
            <person name="Lyons E."/>
            <person name="Wicker T."/>
            <person name="Salzberg S.L."/>
            <person name="Devos K.M."/>
            <person name="Dvorak J."/>
        </authorList>
    </citation>
    <scope>NUCLEOTIDE SEQUENCE [LARGE SCALE GENOMIC DNA]</scope>
    <source>
        <strain evidence="2">cv. AL8/78</strain>
    </source>
</reference>
<dbReference type="Proteomes" id="UP000015105">
    <property type="component" value="Chromosome 2D"/>
</dbReference>
<evidence type="ECO:0000313" key="3">
    <source>
        <dbReference type="Proteomes" id="UP000015105"/>
    </source>
</evidence>
<feature type="compositionally biased region" description="Low complexity" evidence="1">
    <location>
        <begin position="120"/>
        <end position="136"/>
    </location>
</feature>
<feature type="compositionally biased region" description="Low complexity" evidence="1">
    <location>
        <begin position="36"/>
        <end position="46"/>
    </location>
</feature>
<name>A0A453D064_AEGTS</name>
<reference evidence="3" key="2">
    <citation type="journal article" date="2017" name="Nat. Plants">
        <title>The Aegilops tauschii genome reveals multiple impacts of transposons.</title>
        <authorList>
            <person name="Zhao G."/>
            <person name="Zou C."/>
            <person name="Li K."/>
            <person name="Wang K."/>
            <person name="Li T."/>
            <person name="Gao L."/>
            <person name="Zhang X."/>
            <person name="Wang H."/>
            <person name="Yang Z."/>
            <person name="Liu X."/>
            <person name="Jiang W."/>
            <person name="Mao L."/>
            <person name="Kong X."/>
            <person name="Jiao Y."/>
            <person name="Jia J."/>
        </authorList>
    </citation>
    <scope>NUCLEOTIDE SEQUENCE [LARGE SCALE GENOMIC DNA]</scope>
    <source>
        <strain evidence="3">cv. AL8/78</strain>
    </source>
</reference>
<dbReference type="AlphaFoldDB" id="A0A453D064"/>
<protein>
    <submittedName>
        <fullName evidence="2">Uncharacterized protein</fullName>
    </submittedName>
</protein>
<sequence>PSGAPTPRGQAQIRPSTPPHAATLPQTQTPRHCRILPSLLPPTSLFPTPPPPDHTQDPTCHPNPAQRLSDLTLPASSTVPPPHAAALSLTLRCRGSSARQALPADELQEPLRRPRRRPDGAVAPDAAAPAPAPAQGPGVGRRAAERARHAAAQVGRGGRQWGARQARGEAGGRAWTRPAGEGAGRVGE</sequence>
<feature type="region of interest" description="Disordered" evidence="1">
    <location>
        <begin position="1"/>
        <end position="84"/>
    </location>
</feature>
<dbReference type="EnsemblPlants" id="AET2Gv21035300.6">
    <property type="protein sequence ID" value="AET2Gv21035300.6"/>
    <property type="gene ID" value="AET2Gv21035300"/>
</dbReference>
<feature type="region of interest" description="Disordered" evidence="1">
    <location>
        <begin position="96"/>
        <end position="188"/>
    </location>
</feature>
<proteinExistence type="predicted"/>
<organism evidence="2 3">
    <name type="scientific">Aegilops tauschii subsp. strangulata</name>
    <name type="common">Goatgrass</name>
    <dbReference type="NCBI Taxonomy" id="200361"/>
    <lineage>
        <taxon>Eukaryota</taxon>
        <taxon>Viridiplantae</taxon>
        <taxon>Streptophyta</taxon>
        <taxon>Embryophyta</taxon>
        <taxon>Tracheophyta</taxon>
        <taxon>Spermatophyta</taxon>
        <taxon>Magnoliopsida</taxon>
        <taxon>Liliopsida</taxon>
        <taxon>Poales</taxon>
        <taxon>Poaceae</taxon>
        <taxon>BOP clade</taxon>
        <taxon>Pooideae</taxon>
        <taxon>Triticodae</taxon>
        <taxon>Triticeae</taxon>
        <taxon>Triticinae</taxon>
        <taxon>Aegilops</taxon>
    </lineage>
</organism>
<dbReference type="Gramene" id="AET2Gv21035300.6">
    <property type="protein sequence ID" value="AET2Gv21035300.6"/>
    <property type="gene ID" value="AET2Gv21035300"/>
</dbReference>
<reference evidence="2" key="4">
    <citation type="submission" date="2019-03" db="UniProtKB">
        <authorList>
            <consortium name="EnsemblPlants"/>
        </authorList>
    </citation>
    <scope>IDENTIFICATION</scope>
</reference>
<evidence type="ECO:0000256" key="1">
    <source>
        <dbReference type="SAM" id="MobiDB-lite"/>
    </source>
</evidence>
<reference evidence="3" key="1">
    <citation type="journal article" date="2014" name="Science">
        <title>Ancient hybridizations among the ancestral genomes of bread wheat.</title>
        <authorList>
            <consortium name="International Wheat Genome Sequencing Consortium,"/>
            <person name="Marcussen T."/>
            <person name="Sandve S.R."/>
            <person name="Heier L."/>
            <person name="Spannagl M."/>
            <person name="Pfeifer M."/>
            <person name="Jakobsen K.S."/>
            <person name="Wulff B.B."/>
            <person name="Steuernagel B."/>
            <person name="Mayer K.F."/>
            <person name="Olsen O.A."/>
        </authorList>
    </citation>
    <scope>NUCLEOTIDE SEQUENCE [LARGE SCALE GENOMIC DNA]</scope>
    <source>
        <strain evidence="3">cv. AL8/78</strain>
    </source>
</reference>
<reference evidence="2" key="5">
    <citation type="journal article" date="2021" name="G3 (Bethesda)">
        <title>Aegilops tauschii genome assembly Aet v5.0 features greater sequence contiguity and improved annotation.</title>
        <authorList>
            <person name="Wang L."/>
            <person name="Zhu T."/>
            <person name="Rodriguez J.C."/>
            <person name="Deal K.R."/>
            <person name="Dubcovsky J."/>
            <person name="McGuire P.E."/>
            <person name="Lux T."/>
            <person name="Spannagl M."/>
            <person name="Mayer K.F.X."/>
            <person name="Baldrich P."/>
            <person name="Meyers B.C."/>
            <person name="Huo N."/>
            <person name="Gu Y.Q."/>
            <person name="Zhou H."/>
            <person name="Devos K.M."/>
            <person name="Bennetzen J.L."/>
            <person name="Unver T."/>
            <person name="Budak H."/>
            <person name="Gulick P.J."/>
            <person name="Galiba G."/>
            <person name="Kalapos B."/>
            <person name="Nelson D.R."/>
            <person name="Li P."/>
            <person name="You F.M."/>
            <person name="Luo M.C."/>
            <person name="Dvorak J."/>
        </authorList>
    </citation>
    <scope>NUCLEOTIDE SEQUENCE [LARGE SCALE GENOMIC DNA]</scope>
    <source>
        <strain evidence="2">cv. AL8/78</strain>
    </source>
</reference>
<keyword evidence="3" id="KW-1185">Reference proteome</keyword>
<accession>A0A453D064</accession>
<evidence type="ECO:0000313" key="2">
    <source>
        <dbReference type="EnsemblPlants" id="AET2Gv21035300.6"/>
    </source>
</evidence>